<dbReference type="Pfam" id="PF13555">
    <property type="entry name" value="AAA_29"/>
    <property type="match status" value="1"/>
</dbReference>
<dbReference type="SUPFAM" id="SSF52540">
    <property type="entry name" value="P-loop containing nucleoside triphosphate hydrolases"/>
    <property type="match status" value="1"/>
</dbReference>
<dbReference type="InterPro" id="IPR027417">
    <property type="entry name" value="P-loop_NTPase"/>
</dbReference>
<gene>
    <name evidence="1" type="ORF">MNBD_GAMMA19-261</name>
</gene>
<dbReference type="EMBL" id="UOFV01000348">
    <property type="protein sequence ID" value="VAX02808.1"/>
    <property type="molecule type" value="Genomic_DNA"/>
</dbReference>
<dbReference type="Gene3D" id="3.40.50.300">
    <property type="entry name" value="P-loop containing nucleotide triphosphate hydrolases"/>
    <property type="match status" value="1"/>
</dbReference>
<feature type="non-terminal residue" evidence="1">
    <location>
        <position position="64"/>
    </location>
</feature>
<reference evidence="1" key="1">
    <citation type="submission" date="2018-06" db="EMBL/GenBank/DDBJ databases">
        <authorList>
            <person name="Zhirakovskaya E."/>
        </authorList>
    </citation>
    <scope>NUCLEOTIDE SEQUENCE</scope>
</reference>
<organism evidence="1">
    <name type="scientific">hydrothermal vent metagenome</name>
    <dbReference type="NCBI Taxonomy" id="652676"/>
    <lineage>
        <taxon>unclassified sequences</taxon>
        <taxon>metagenomes</taxon>
        <taxon>ecological metagenomes</taxon>
    </lineage>
</organism>
<evidence type="ECO:0000313" key="1">
    <source>
        <dbReference type="EMBL" id="VAX02808.1"/>
    </source>
</evidence>
<sequence length="64" mass="7020">MFLKKFIFVNWGNIPQLEFEMGPINLLSGGNGSGKTTAADAIQTIMTAAHENLFQYNPGQDETT</sequence>
<accession>A0A3B1ATZ8</accession>
<name>A0A3B1ATZ8_9ZZZZ</name>
<protein>
    <submittedName>
        <fullName evidence="1">FIG007317: Chromosome segregation protein SMC-like</fullName>
    </submittedName>
</protein>
<dbReference type="AlphaFoldDB" id="A0A3B1ATZ8"/>
<proteinExistence type="predicted"/>